<dbReference type="PANTHER" id="PTHR11475">
    <property type="entry name" value="OXIDASE/PEROXIDASE"/>
    <property type="match status" value="1"/>
</dbReference>
<dbReference type="Gene3D" id="2.150.10.10">
    <property type="entry name" value="Serralysin-like metalloprotease, C-terminal"/>
    <property type="match status" value="5"/>
</dbReference>
<gene>
    <name evidence="5" type="ORF">SAMN04488059_12234</name>
</gene>
<dbReference type="Pfam" id="PF03098">
    <property type="entry name" value="An_peroxidase"/>
    <property type="match status" value="5"/>
</dbReference>
<dbReference type="EMBL" id="FOMB01000022">
    <property type="protein sequence ID" value="SFD12428.1"/>
    <property type="molecule type" value="Genomic_DNA"/>
</dbReference>
<feature type="compositionally biased region" description="Acidic residues" evidence="4">
    <location>
        <begin position="2918"/>
        <end position="2984"/>
    </location>
</feature>
<dbReference type="PROSITE" id="PS00330">
    <property type="entry name" value="HEMOLYSIN_CALCIUM"/>
    <property type="match status" value="5"/>
</dbReference>
<dbReference type="PROSITE" id="PS50292">
    <property type="entry name" value="PEROXIDASE_3"/>
    <property type="match status" value="2"/>
</dbReference>
<dbReference type="SUPFAM" id="SSF51120">
    <property type="entry name" value="beta-Roll"/>
    <property type="match status" value="7"/>
</dbReference>
<evidence type="ECO:0000313" key="5">
    <source>
        <dbReference type="EMBL" id="SFD12428.1"/>
    </source>
</evidence>
<feature type="region of interest" description="Disordered" evidence="4">
    <location>
        <begin position="2917"/>
        <end position="3010"/>
    </location>
</feature>
<dbReference type="PANTHER" id="PTHR11475:SF4">
    <property type="entry name" value="CHORION PEROXIDASE"/>
    <property type="match status" value="1"/>
</dbReference>
<dbReference type="Gene3D" id="1.10.640.10">
    <property type="entry name" value="Haem peroxidase domain superfamily, animal type"/>
    <property type="match status" value="2"/>
</dbReference>
<dbReference type="GO" id="GO:0005576">
    <property type="term" value="C:extracellular region"/>
    <property type="evidence" value="ECO:0007669"/>
    <property type="project" value="UniProtKB-SubCell"/>
</dbReference>
<evidence type="ECO:0000313" key="6">
    <source>
        <dbReference type="Proteomes" id="UP000182258"/>
    </source>
</evidence>
<dbReference type="InterPro" id="IPR011049">
    <property type="entry name" value="Serralysin-like_metalloprot_C"/>
</dbReference>
<accession>A0A1I1PXT7</accession>
<proteinExistence type="predicted"/>
<dbReference type="STRING" id="728005.SAMN04488059_12234"/>
<dbReference type="PRINTS" id="PR00313">
    <property type="entry name" value="CABNDNGRPT"/>
</dbReference>
<dbReference type="InterPro" id="IPR037120">
    <property type="entry name" value="Haem_peroxidase_sf_animal"/>
</dbReference>
<feature type="region of interest" description="Disordered" evidence="4">
    <location>
        <begin position="435"/>
        <end position="456"/>
    </location>
</feature>
<dbReference type="OrthoDB" id="7876310at2"/>
<dbReference type="InterPro" id="IPR018511">
    <property type="entry name" value="Hemolysin-typ_Ca-bd_CS"/>
</dbReference>
<protein>
    <submittedName>
        <fullName evidence="5">Ca2+-binding protein, RTX toxin-related</fullName>
    </submittedName>
</protein>
<dbReference type="RefSeq" id="WP_052952585.1">
    <property type="nucleotide sequence ID" value="NZ_FOMB01000022.1"/>
</dbReference>
<dbReference type="GO" id="GO:0006979">
    <property type="term" value="P:response to oxidative stress"/>
    <property type="evidence" value="ECO:0007669"/>
    <property type="project" value="InterPro"/>
</dbReference>
<name>A0A1I1PXT7_9HYPH</name>
<dbReference type="SUPFAM" id="SSF48113">
    <property type="entry name" value="Heme-dependent peroxidases"/>
    <property type="match status" value="2"/>
</dbReference>
<keyword evidence="2" id="KW-0964">Secreted</keyword>
<dbReference type="InterPro" id="IPR010255">
    <property type="entry name" value="Haem_peroxidase_sf"/>
</dbReference>
<sequence length="3306" mass="342497">MATYETSFVVDMGDLNKILQQIKVAERNVAGESLVDIIGQDASLLPIGLRTVDGSNNHLLPGQSQTGAADQIFPRLLTPVYSNDADGDTIMLAPPGTPGFPDGLFATNTNYNPTTAPVPGPVNSHSVVDADPRIISNLIVDQTLTNKSALVAALLVAGAADPSAAADAILAARDAAAISIANTATHTAYVNAEAAAGQVQTTLGSLLAELATFRTGMNDNILDADDATAVNNAAQAAHAASLAQDAVVASLQSNSGVSAAVVSEAQTVQASLASLDSILSGYALLTAGSFSFAQFNDLVNAQTLATGISTDATANLLALSQAETGTSQAGAATALTELIEANGLEISSDGSILIEHRSADIGLSPPNSVWMAFFGQFFDHGLDLVTKGGNGTIYIPLQADDPLIAGADHILGGAGAADDLPAHLRFMALSRTTGFNADGTPSPTGTESQNTTTPFIDQNQTYTSSASHQAFLREYRLTVDSPAAGTALDSYAVNTGRMLNGANGGVANWAEVKDQAKEKLGLTMDDRDVLDVPQLVVDAYGKIILGANGFAQVMVTVIEVVAGVTFTTLLTVEGKAHGLDLHNITLADLPASFVAHPGGTFVVHTVGTGHAFLNDIANTAGPVVIGGALAADADNINGNAVPNDGQGHNTQYDNELLDKHFITGDGRGNENIGLTAVHTIFHSEHNRLVEANKDTIIASGNLATINEWLAPGAGGVRQELDQAELDGLNALSGQARATAIDALNWDGERLFQAARFVTEMQYQHLVFEEFARRIQPNVDPFVFTNSADLNPAIVAEFAHTVYRFGHSMLTDTVDRFDSDLSLVNSNVPGADDPLQLTLIQAFLNPDEFSKSGVNDEAATGSIIRGMSREVGAEIDEFVVEALRNNLLGLPLDLPALNIARGRETGIPSLNDSRAQIYAMTGAVDVKPYTSWTDFAQHLKHPLSVINFIAAYGTHEAITSALTLEGKRSAATLLVLGDGNNADGVTINGVTYSNDERLAFLNGSDLYATGGSDPAAIARLAAAAIGSLGGLNTVDLWIGGLAEELNEFGGQLGSTFNYIFEYQMEHLQNSDRFYYLSRTQGMNLLNLLEPNTFTDLVMRNTDLGEIHSTHLPANLMSVADMILELDNIPGQENYSGVAARDGTNPDDRSLLDPVWEDAFLQSIDPKVLRLQGTLRVGQVDADGKPIYDGGVLKFSGGEHVVLGGTEGNDTLIGDKGIDALWGDGGNDYLNAGMESDHVYGGEGDDIIEDPFGDDFLRGEAGDDVIVADTGLDLLFGGEGQDFIMGVTDFKEVFAGPGNDFVLGGTAPDGLLGNEGDDWLEGGEGFDSLSGENSELFFDSPIIGHDILNGQGNDTDYDGESGDDIMVQGAGIQRNNGMLGFDWAIQKGDPNNGVIDLGISRFLTQTALTLRDRNDSVEAASGWKHNDTLIGTSAPVGAVGVQTGPIGGPLTDSFLLSQNVALIRNFEDFLKLAPGAVIGQSAATVAAMAVRNAHFSSLTPDTTVFDPTGGGDILLGGAGSDTITGNAGNDLIDGDRWLNVRIAMHDTKDLSSIPVTSVDGLTSIVTGSGHADWDGKTLADLMRTGKINPGQLEAVRELITDGVLASDVDVAVYHGNRADFSIVVNANGTVTVTDNVVAPIFDVDGVTRIPLLDDEGVDTLVNMERIRFADGEIAINKPPTGAPVISDLTPTEGQQLSLNTASIADLNGLGAFSYQWQSSANGTTWTNIAGATNSTFTPQDINLLGFNGLDAQAGLMLRARVSFTDGDGNTEQLFSAPTGPTGANWASPIAATFNGTAGDDIANGSNGLTFNNVFIAGGADTLIGNAGDDLLIGNNGIDLLNGGTGNDTLNGGNQTDTVTYANASGSVSVSLVTNSATGADGIDTLIGIENITGGGFNDTLTGNGQANVLTGAGGNDSVTGGAGTDTAVFAGNASNSSFALSGANIVVTDLTGAEGTDTLDSIETLSFAGANYTVVQGSAAADANLNGAAGSQAIFGWAGNDSLSGGAGSDILMGGADNDTINGGTNNDLILWRAGDGRDFIDGGANVDTLHVNGDASAETFAIYAVTPANVAIRTALQTSLGTTFNANTEIVITRTSGTVTTVIAELDNIEEISINNLNVTANDGGGLNTAGSGDTITVSGDFTTTSLNFSTITVNGTAGNDTVNIASLTSAHRIVFHSNGGNDTVVGNLRPQDVIDLAPGSSLASYHSTVDGNGTTTFSNGTHSITFASTGTPQFVESGPSNGGNAVTGAFDYSASDLSGLKALINGQQPAGGDDGLTTGVRNLSGHGNNIANPTWGSADEPFTRITSAHYGAPDANGNLAINPIFAGLDPRNISNILGTQEADLPHANNDANIFFMAMGQYIDHGMDFLGKGGNGTVQIGDAGGSSSTNPADLSRGTVAGYDANGVPLHINHTSPFIDQNQAYGSNALVGALLREGDGQGGLTSHLLQGSVDPSNANFKLLPTLRELIEHHWANNTEFAMPDGSLVAFQAYFAGLVNSSGVINPAMLPAMTSNFMGSGHSLLLDTNPYINVLDHYVAGDGRANENYALTSIHTIWARNHNFHVDALEAAGFQGTAEELFQAAKIVNEAEYQRVVFNEYADVLLGGLRGGVDSTHGFDGYDPTLNPGISQEFAASVFRFGHSLIGQTMTILDADGNPTQVSLFDAFLNPSNDADAFTLPMAQLNAYGYFPQPGYEQFGVGSIIGGIVTQPAEEVDFNLVDAIRNDLVRINADLFAFNEARGWDLGLGTLNQVRRDLANSNDPHVQESASYAGDLSPYVSWEDFQARNGLSATVINQFRQAFPDLLVAAADVVAFAAINPGILVMQADGSGIVKGIDRVDLWLGGLAEQHINGGVVGQTFWVVLQDQFDRLQDGDRFYYLDRVEGFDFYQNFVDGEGFSDIIARNTGLTNLPEHIFQTDELNDGADGDDGEDGDGTPIGDDEDNDDGDDTDGDGDDQDDGDQDDGDNGDGDGDADNDDDGDDDDGEPIVPGGDGCDDDDDDDAGSGSNNPLPVGGSLVGTLASDVLMGTAGADLIFGMAGTDHIVAGAGVDVITADAGDDFVGAGAGRDIVFGGTGNDDVLGGADADLIYGEDGNDRIFGDDGNDMLDGGNGNDTVFGGTGNDMFIGHIGDGNDTYDGGEGIDTLDFGSLTAAVTVDFGTGVGGRGSVVGAQSGTDTLYSVENITTGSGNDRIVASLAVNVMDGGDGNDVFVFGSVAAANGDTILGFEAGDKIDLSGIDANADVAGVQRFSLIGGQAATAPAQLVITHESRGDGDFTIVSGNVNAGNAGDFHIELAGNHTLTNQDFNL</sequence>
<reference evidence="5 6" key="1">
    <citation type="submission" date="2016-10" db="EMBL/GenBank/DDBJ databases">
        <authorList>
            <person name="de Groot N.N."/>
        </authorList>
    </citation>
    <scope>NUCLEOTIDE SEQUENCE [LARGE SCALE GENOMIC DNA]</scope>
    <source>
        <strain evidence="5 6">CGMCC 1.10210</strain>
    </source>
</reference>
<evidence type="ECO:0000256" key="3">
    <source>
        <dbReference type="ARBA" id="ARBA00023180"/>
    </source>
</evidence>
<dbReference type="Proteomes" id="UP000182258">
    <property type="component" value="Unassembled WGS sequence"/>
</dbReference>
<dbReference type="GO" id="GO:0020037">
    <property type="term" value="F:heme binding"/>
    <property type="evidence" value="ECO:0007669"/>
    <property type="project" value="InterPro"/>
</dbReference>
<dbReference type="GO" id="GO:0004601">
    <property type="term" value="F:peroxidase activity"/>
    <property type="evidence" value="ECO:0007669"/>
    <property type="project" value="InterPro"/>
</dbReference>
<dbReference type="Pfam" id="PF00353">
    <property type="entry name" value="HemolysinCabind"/>
    <property type="match status" value="12"/>
</dbReference>
<dbReference type="InterPro" id="IPR001343">
    <property type="entry name" value="Hemolysn_Ca-bd"/>
</dbReference>
<feature type="compositionally biased region" description="Acidic residues" evidence="4">
    <location>
        <begin position="2992"/>
        <end position="3001"/>
    </location>
</feature>
<comment type="subcellular location">
    <subcellularLocation>
        <location evidence="1">Secreted</location>
    </subcellularLocation>
</comment>
<keyword evidence="3" id="KW-0325">Glycoprotein</keyword>
<organism evidence="5 6">
    <name type="scientific">Devosia psychrophila</name>
    <dbReference type="NCBI Taxonomy" id="728005"/>
    <lineage>
        <taxon>Bacteria</taxon>
        <taxon>Pseudomonadati</taxon>
        <taxon>Pseudomonadota</taxon>
        <taxon>Alphaproteobacteria</taxon>
        <taxon>Hyphomicrobiales</taxon>
        <taxon>Devosiaceae</taxon>
        <taxon>Devosia</taxon>
    </lineage>
</organism>
<dbReference type="InterPro" id="IPR019791">
    <property type="entry name" value="Haem_peroxidase_animal"/>
</dbReference>
<dbReference type="GO" id="GO:0005509">
    <property type="term" value="F:calcium ion binding"/>
    <property type="evidence" value="ECO:0007669"/>
    <property type="project" value="InterPro"/>
</dbReference>
<evidence type="ECO:0000256" key="2">
    <source>
        <dbReference type="ARBA" id="ARBA00022525"/>
    </source>
</evidence>
<evidence type="ECO:0000256" key="1">
    <source>
        <dbReference type="ARBA" id="ARBA00004613"/>
    </source>
</evidence>
<dbReference type="CDD" id="cd09821">
    <property type="entry name" value="An_peroxidase_bacterial_2"/>
    <property type="match status" value="1"/>
</dbReference>
<evidence type="ECO:0000256" key="4">
    <source>
        <dbReference type="SAM" id="MobiDB-lite"/>
    </source>
</evidence>